<reference evidence="1 2" key="1">
    <citation type="journal article" date="2019" name="Environ. Microbiol.">
        <title>Species interactions and distinct microbial communities in high Arctic permafrost affected cryosols are associated with the CH4 and CO2 gas fluxes.</title>
        <authorList>
            <person name="Altshuler I."/>
            <person name="Hamel J."/>
            <person name="Turney S."/>
            <person name="Magnuson E."/>
            <person name="Levesque R."/>
            <person name="Greer C."/>
            <person name="Whyte L.G."/>
        </authorList>
    </citation>
    <scope>NUCLEOTIDE SEQUENCE [LARGE SCALE GENOMIC DNA]</scope>
    <source>
        <strain evidence="1 2">S5.20</strain>
    </source>
</reference>
<proteinExistence type="predicted"/>
<evidence type="ECO:0000313" key="2">
    <source>
        <dbReference type="Proteomes" id="UP000320095"/>
    </source>
</evidence>
<gene>
    <name evidence="1" type="ORF">EAH80_10410</name>
</gene>
<sequence>MSDVEDLAILQLVRLKGRVGRAELAGPVDELVGRGFLVDAPTTRLTNDGRSRLAELLAAERATIDPEATNRAYERFLVVNAAFKPLISQWQMKRDSAGPDDVTAVLAEVDELHRDVVSVIASASDLIPRLATYADRLDAALRRAHDGDMSWLTRPMVDSYHTVWFELHEELIGLTGRTREEEAESGSAD</sequence>
<dbReference type="OrthoDB" id="3568381at2"/>
<protein>
    <submittedName>
        <fullName evidence="1">MarR family transcriptional regulator</fullName>
    </submittedName>
</protein>
<accession>A0A502EBV9</accession>
<evidence type="ECO:0000313" key="1">
    <source>
        <dbReference type="EMBL" id="TPG35163.1"/>
    </source>
</evidence>
<dbReference type="RefSeq" id="WP_140690041.1">
    <property type="nucleotide sequence ID" value="NZ_RCZG01000003.1"/>
</dbReference>
<comment type="caution">
    <text evidence="1">The sequence shown here is derived from an EMBL/GenBank/DDBJ whole genome shotgun (WGS) entry which is preliminary data.</text>
</comment>
<organism evidence="1 2">
    <name type="scientific">Mycolicibacterium hodleri</name>
    <dbReference type="NCBI Taxonomy" id="49897"/>
    <lineage>
        <taxon>Bacteria</taxon>
        <taxon>Bacillati</taxon>
        <taxon>Actinomycetota</taxon>
        <taxon>Actinomycetes</taxon>
        <taxon>Mycobacteriales</taxon>
        <taxon>Mycobacteriaceae</taxon>
        <taxon>Mycolicibacterium</taxon>
    </lineage>
</organism>
<keyword evidence="2" id="KW-1185">Reference proteome</keyword>
<name>A0A502EBV9_9MYCO</name>
<dbReference type="Proteomes" id="UP000320095">
    <property type="component" value="Unassembled WGS sequence"/>
</dbReference>
<dbReference type="EMBL" id="RCZG01000003">
    <property type="protein sequence ID" value="TPG35163.1"/>
    <property type="molecule type" value="Genomic_DNA"/>
</dbReference>
<dbReference type="AlphaFoldDB" id="A0A502EBV9"/>